<sequence length="253" mass="29966">MMKRPFLSSRPGKQQQRGQPAGVLGGRSHQPGLAGLPHVATLPHHQHLRRQDEQQQHQQQQRPRGKVAMRAKKDDDEEDDELKKDWKFGRNEGNMSWGWKLCCAILYMLPWVDVTEKTVYFIERFPAFHWTEYFTEPFEHWFYIHEWAPLIIFFGTYLGIVRNKKIAHVARYHIMMGIMLDIVAMILIVVEENLPFGILWSPWSDLFYALMFWFVFLLVIYCLFFCFMGWYCEIPLISEGVYIQIEQAESMGA</sequence>
<keyword evidence="7" id="KW-0150">Chloroplast</keyword>
<keyword evidence="3 7" id="KW-0812">Transmembrane</keyword>
<dbReference type="Pfam" id="PF16166">
    <property type="entry name" value="TIC20"/>
    <property type="match status" value="1"/>
</dbReference>
<keyword evidence="5 7" id="KW-1133">Transmembrane helix</keyword>
<keyword evidence="4" id="KW-1001">Plastid inner membrane</keyword>
<name>A0A0D2JTH2_9CHLO</name>
<evidence type="ECO:0000313" key="9">
    <source>
        <dbReference type="EMBL" id="KIZ02183.1"/>
    </source>
</evidence>
<dbReference type="KEGG" id="mng:MNEG_5778"/>
<keyword evidence="7" id="KW-0934">Plastid</keyword>
<feature type="transmembrane region" description="Helical" evidence="7">
    <location>
        <begin position="97"/>
        <end position="114"/>
    </location>
</feature>
<feature type="transmembrane region" description="Helical" evidence="7">
    <location>
        <begin position="140"/>
        <end position="160"/>
    </location>
</feature>
<dbReference type="EMBL" id="KK101102">
    <property type="protein sequence ID" value="KIZ02183.1"/>
    <property type="molecule type" value="Genomic_DNA"/>
</dbReference>
<dbReference type="AlphaFoldDB" id="A0A0D2JTH2"/>
<evidence type="ECO:0000256" key="1">
    <source>
        <dbReference type="ARBA" id="ARBA00004478"/>
    </source>
</evidence>
<accession>A0A0D2JTH2</accession>
<dbReference type="OrthoDB" id="602284at2759"/>
<evidence type="ECO:0000256" key="4">
    <source>
        <dbReference type="ARBA" id="ARBA00022780"/>
    </source>
</evidence>
<comment type="function">
    <text evidence="7">Involved in protein precursor import into chloroplasts.</text>
</comment>
<evidence type="ECO:0000256" key="8">
    <source>
        <dbReference type="SAM" id="MobiDB-lite"/>
    </source>
</evidence>
<evidence type="ECO:0000256" key="2">
    <source>
        <dbReference type="ARBA" id="ARBA00009596"/>
    </source>
</evidence>
<feature type="transmembrane region" description="Helical" evidence="7">
    <location>
        <begin position="210"/>
        <end position="232"/>
    </location>
</feature>
<dbReference type="STRING" id="145388.A0A0D2JTH2"/>
<dbReference type="RefSeq" id="XP_013901202.1">
    <property type="nucleotide sequence ID" value="XM_014045748.1"/>
</dbReference>
<proteinExistence type="inferred from homology"/>
<keyword evidence="10" id="KW-1185">Reference proteome</keyword>
<organism evidence="9 10">
    <name type="scientific">Monoraphidium neglectum</name>
    <dbReference type="NCBI Taxonomy" id="145388"/>
    <lineage>
        <taxon>Eukaryota</taxon>
        <taxon>Viridiplantae</taxon>
        <taxon>Chlorophyta</taxon>
        <taxon>core chlorophytes</taxon>
        <taxon>Chlorophyceae</taxon>
        <taxon>CS clade</taxon>
        <taxon>Sphaeropleales</taxon>
        <taxon>Selenastraceae</taxon>
        <taxon>Monoraphidium</taxon>
    </lineage>
</organism>
<dbReference type="PANTHER" id="PTHR33510">
    <property type="entry name" value="PROTEIN TIC 20-II, CHLOROPLASTIC"/>
    <property type="match status" value="1"/>
</dbReference>
<feature type="transmembrane region" description="Helical" evidence="7">
    <location>
        <begin position="172"/>
        <end position="190"/>
    </location>
</feature>
<dbReference type="Proteomes" id="UP000054498">
    <property type="component" value="Unassembled WGS sequence"/>
</dbReference>
<reference evidence="9 10" key="1">
    <citation type="journal article" date="2013" name="BMC Genomics">
        <title>Reconstruction of the lipid metabolism for the microalga Monoraphidium neglectum from its genome sequence reveals characteristics suitable for biofuel production.</title>
        <authorList>
            <person name="Bogen C."/>
            <person name="Al-Dilaimi A."/>
            <person name="Albersmeier A."/>
            <person name="Wichmann J."/>
            <person name="Grundmann M."/>
            <person name="Rupp O."/>
            <person name="Lauersen K.J."/>
            <person name="Blifernez-Klassen O."/>
            <person name="Kalinowski J."/>
            <person name="Goesmann A."/>
            <person name="Mussgnug J.H."/>
            <person name="Kruse O."/>
        </authorList>
    </citation>
    <scope>NUCLEOTIDE SEQUENCE [LARGE SCALE GENOMIC DNA]</scope>
    <source>
        <strain evidence="9 10">SAG 48.87</strain>
    </source>
</reference>
<dbReference type="GeneID" id="25738655"/>
<evidence type="ECO:0000313" key="10">
    <source>
        <dbReference type="Proteomes" id="UP000054498"/>
    </source>
</evidence>
<comment type="subcellular location">
    <subcellularLocation>
        <location evidence="1">Plastid</location>
        <location evidence="1">Chloroplast inner membrane</location>
        <topology evidence="1">Multi-pass membrane protein</topology>
    </subcellularLocation>
    <subcellularLocation>
        <location evidence="7">Plastid</location>
        <location evidence="7">Chloroplast membrane</location>
        <topology evidence="7">Multi-pass membrane protein</topology>
    </subcellularLocation>
</comment>
<dbReference type="GO" id="GO:0009706">
    <property type="term" value="C:chloroplast inner membrane"/>
    <property type="evidence" value="ECO:0007669"/>
    <property type="project" value="UniProtKB-SubCell"/>
</dbReference>
<feature type="region of interest" description="Disordered" evidence="8">
    <location>
        <begin position="1"/>
        <end position="82"/>
    </location>
</feature>
<keyword evidence="6 7" id="KW-0472">Membrane</keyword>
<evidence type="ECO:0000256" key="3">
    <source>
        <dbReference type="ARBA" id="ARBA00022692"/>
    </source>
</evidence>
<evidence type="ECO:0000256" key="6">
    <source>
        <dbReference type="ARBA" id="ARBA00023136"/>
    </source>
</evidence>
<comment type="similarity">
    <text evidence="2 7">Belongs to the Tic20 family.</text>
</comment>
<dbReference type="PANTHER" id="PTHR33510:SF9">
    <property type="entry name" value="HIT-TYPE ZINC FINGER FAMILY PROTEIN-RELATED"/>
    <property type="match status" value="1"/>
</dbReference>
<evidence type="ECO:0000256" key="5">
    <source>
        <dbReference type="ARBA" id="ARBA00022989"/>
    </source>
</evidence>
<evidence type="ECO:0000256" key="7">
    <source>
        <dbReference type="RuleBase" id="RU367003"/>
    </source>
</evidence>
<gene>
    <name evidence="9" type="ORF">MNEG_5778</name>
</gene>
<dbReference type="InterPro" id="IPR005691">
    <property type="entry name" value="Tic20"/>
</dbReference>
<protein>
    <recommendedName>
        <fullName evidence="7">Protein TIC 20</fullName>
    </recommendedName>
</protein>